<evidence type="ECO:0008006" key="3">
    <source>
        <dbReference type="Google" id="ProtNLM"/>
    </source>
</evidence>
<dbReference type="CDD" id="cd00085">
    <property type="entry name" value="HNHc"/>
    <property type="match status" value="1"/>
</dbReference>
<dbReference type="HOGENOM" id="CLU_108879_2_0_5"/>
<dbReference type="InterPro" id="IPR003615">
    <property type="entry name" value="HNH_nuc"/>
</dbReference>
<dbReference type="EMBL" id="CP000758">
    <property type="protein sequence ID" value="ABS12966.1"/>
    <property type="molecule type" value="Genomic_DNA"/>
</dbReference>
<proteinExistence type="predicted"/>
<dbReference type="Proteomes" id="UP000002301">
    <property type="component" value="Chromosome 1"/>
</dbReference>
<gene>
    <name evidence="1" type="ordered locus">Oant_0235</name>
</gene>
<organism evidence="1 2">
    <name type="scientific">Brucella anthropi (strain ATCC 49188 / DSM 6882 / CCUG 24695 / JCM 21032 / LMG 3331 / NBRC 15819 / NCTC 12168 / Alc 37)</name>
    <name type="common">Ochrobactrum anthropi</name>
    <dbReference type="NCBI Taxonomy" id="439375"/>
    <lineage>
        <taxon>Bacteria</taxon>
        <taxon>Pseudomonadati</taxon>
        <taxon>Pseudomonadota</taxon>
        <taxon>Alphaproteobacteria</taxon>
        <taxon>Hyphomicrobiales</taxon>
        <taxon>Brucellaceae</taxon>
        <taxon>Brucella/Ochrobactrum group</taxon>
        <taxon>Brucella</taxon>
    </lineage>
</organism>
<keyword evidence="2" id="KW-1185">Reference proteome</keyword>
<protein>
    <recommendedName>
        <fullName evidence="3">HNH endonuclease</fullName>
    </recommendedName>
</protein>
<sequence length="114" mass="13692">MAKIKTLKPLVSTMKPRLGYAKGNERERSQYRDRTQAWRSWYKTNRWQKLRWSVLTRDLFTCSMCGKIETDTSQLVCDHVDQHHGDERAFWSGPFQTLCKPCHDRDKQRMERRG</sequence>
<name>A6WVG2_BRUA4</name>
<reference evidence="1 2" key="1">
    <citation type="journal article" date="2011" name="J. Bacteriol.">
        <title>Genome of Ochrobactrum anthropi ATCC 49188 T, a versatile opportunistic pathogen and symbiont of several eukaryotic hosts.</title>
        <authorList>
            <person name="Chain P.S."/>
            <person name="Lang D.M."/>
            <person name="Comerci D.J."/>
            <person name="Malfatti S.A."/>
            <person name="Vergez L.M."/>
            <person name="Shin M."/>
            <person name="Ugalde R.A."/>
            <person name="Garcia E."/>
            <person name="Tolmasky M.E."/>
        </authorList>
    </citation>
    <scope>NUCLEOTIDE SEQUENCE [LARGE SCALE GENOMIC DNA]</scope>
    <source>
        <strain evidence="2">ATCC 49188 / DSM 6882 / CCUG 24695 / JCM 21032 / LMG 3331 / NBRC 15819 / NCTC 12168 / Alc 37</strain>
    </source>
</reference>
<dbReference type="KEGG" id="oan:Oant_0235"/>
<dbReference type="AlphaFoldDB" id="A6WVG2"/>
<accession>A6WVG2</accession>
<evidence type="ECO:0000313" key="2">
    <source>
        <dbReference type="Proteomes" id="UP000002301"/>
    </source>
</evidence>
<dbReference type="STRING" id="439375.Oant_0235"/>
<evidence type="ECO:0000313" key="1">
    <source>
        <dbReference type="EMBL" id="ABS12966.1"/>
    </source>
</evidence>
<dbReference type="eggNOG" id="COG1403">
    <property type="taxonomic scope" value="Bacteria"/>
</dbReference>